<dbReference type="EMBL" id="JAGINP010000010">
    <property type="protein sequence ID" value="MBP2293337.1"/>
    <property type="molecule type" value="Genomic_DNA"/>
</dbReference>
<dbReference type="InterPro" id="IPR011051">
    <property type="entry name" value="RmlC_Cupin_sf"/>
</dbReference>
<protein>
    <submittedName>
        <fullName evidence="1">Gentisate 1,2-dioxygenase</fullName>
        <ecNumber evidence="1">1.13.11.4</ecNumber>
    </submittedName>
</protein>
<dbReference type="EC" id="1.13.11.4" evidence="1"/>
<proteinExistence type="predicted"/>
<dbReference type="SUPFAM" id="SSF51182">
    <property type="entry name" value="RmlC-like cupins"/>
    <property type="match status" value="1"/>
</dbReference>
<keyword evidence="1" id="KW-0560">Oxidoreductase</keyword>
<dbReference type="Gene3D" id="2.60.120.10">
    <property type="entry name" value="Jelly Rolls"/>
    <property type="match status" value="2"/>
</dbReference>
<evidence type="ECO:0000313" key="2">
    <source>
        <dbReference type="Proteomes" id="UP000781958"/>
    </source>
</evidence>
<dbReference type="PANTHER" id="PTHR41517">
    <property type="entry name" value="1,2-DIOXYGENASE PROTEIN-RELATED"/>
    <property type="match status" value="1"/>
</dbReference>
<accession>A0ABS4SLI1</accession>
<dbReference type="PANTHER" id="PTHR41517:SF1">
    <property type="entry name" value="CUPIN"/>
    <property type="match status" value="1"/>
</dbReference>
<name>A0ABS4SLI1_9PROT</name>
<dbReference type="InterPro" id="IPR047183">
    <property type="entry name" value="GDO-like"/>
</dbReference>
<dbReference type="RefSeq" id="WP_209767270.1">
    <property type="nucleotide sequence ID" value="NZ_JAGINP010000010.1"/>
</dbReference>
<dbReference type="InterPro" id="IPR014710">
    <property type="entry name" value="RmlC-like_jellyroll"/>
</dbReference>
<reference evidence="1 2" key="1">
    <citation type="submission" date="2021-03" db="EMBL/GenBank/DDBJ databases">
        <title>Genomic Encyclopedia of Type Strains, Phase III (KMG-III): the genomes of soil and plant-associated and newly described type strains.</title>
        <authorList>
            <person name="Whitman W."/>
        </authorList>
    </citation>
    <scope>NUCLEOTIDE SEQUENCE [LARGE SCALE GENOMIC DNA]</scope>
    <source>
        <strain evidence="1 2">IMMIB AFH-6</strain>
    </source>
</reference>
<organism evidence="1 2">
    <name type="scientific">Azospirillum rugosum</name>
    <dbReference type="NCBI Taxonomy" id="416170"/>
    <lineage>
        <taxon>Bacteria</taxon>
        <taxon>Pseudomonadati</taxon>
        <taxon>Pseudomonadota</taxon>
        <taxon>Alphaproteobacteria</taxon>
        <taxon>Rhodospirillales</taxon>
        <taxon>Azospirillaceae</taxon>
        <taxon>Azospirillum</taxon>
    </lineage>
</organism>
<gene>
    <name evidence="1" type="ORF">J2851_003120</name>
</gene>
<evidence type="ECO:0000313" key="1">
    <source>
        <dbReference type="EMBL" id="MBP2293337.1"/>
    </source>
</evidence>
<keyword evidence="2" id="KW-1185">Reference proteome</keyword>
<sequence>MNMITFGTPSAAAPVERDAWSAYLVPKEAIDAEITRLAAGDMPASGYRASSIVHPRATDGIPSFTPVTEVTITVLKPGERTPVRRGNYSLLETSILGGGRASVATTHFPIRESDVWTVPSMKPYYYENTSDQLWAWLTYSNAAFLRRIGAYWAEENLPIPEPKPDVADALPAERPYTRKTGPIHRLPSTGTELRGYEHLTDIEPVPNPPLHWQWEDIAPYLPINPGHNDDPNKRGIWLLYNPATERRQGTTPVHFATYAGASPGTPPYAGTRGHFHTSASINYHRTGHGYSIVDGQRVDWKAGDLLLSAPSWLEHAHYVGKDGWTVLTVQDHPMQIALGSLLWQESPDQPILSLGNEEGQKGFVFPREAGK</sequence>
<dbReference type="GO" id="GO:0047922">
    <property type="term" value="F:gentisate 1,2-dioxygenase activity"/>
    <property type="evidence" value="ECO:0007669"/>
    <property type="project" value="UniProtKB-EC"/>
</dbReference>
<comment type="caution">
    <text evidence="1">The sequence shown here is derived from an EMBL/GenBank/DDBJ whole genome shotgun (WGS) entry which is preliminary data.</text>
</comment>
<dbReference type="Proteomes" id="UP000781958">
    <property type="component" value="Unassembled WGS sequence"/>
</dbReference>